<evidence type="ECO:0000313" key="1">
    <source>
        <dbReference type="EMBL" id="TWU09952.1"/>
    </source>
</evidence>
<protein>
    <recommendedName>
        <fullName evidence="3">Inner membrane protein (DUF1819)</fullName>
    </recommendedName>
</protein>
<dbReference type="InterPro" id="IPR014948">
    <property type="entry name" value="BrxA"/>
</dbReference>
<evidence type="ECO:0008006" key="3">
    <source>
        <dbReference type="Google" id="ProtNLM"/>
    </source>
</evidence>
<organism evidence="1 2">
    <name type="scientific">Allorhodopirellula heiligendammensis</name>
    <dbReference type="NCBI Taxonomy" id="2714739"/>
    <lineage>
        <taxon>Bacteria</taxon>
        <taxon>Pseudomonadati</taxon>
        <taxon>Planctomycetota</taxon>
        <taxon>Planctomycetia</taxon>
        <taxon>Pirellulales</taxon>
        <taxon>Pirellulaceae</taxon>
        <taxon>Allorhodopirellula</taxon>
    </lineage>
</organism>
<keyword evidence="2" id="KW-1185">Reference proteome</keyword>
<accession>A0A5C6BDY8</accession>
<proteinExistence type="predicted"/>
<dbReference type="OrthoDB" id="981635at2"/>
<dbReference type="Pfam" id="PF08849">
    <property type="entry name" value="BrxA"/>
    <property type="match status" value="1"/>
</dbReference>
<comment type="caution">
    <text evidence="1">The sequence shown here is derived from an EMBL/GenBank/DDBJ whole genome shotgun (WGS) entry which is preliminary data.</text>
</comment>
<gene>
    <name evidence="1" type="ORF">Poly21_52810</name>
</gene>
<dbReference type="InterPro" id="IPR023137">
    <property type="entry name" value="BrxA_sf"/>
</dbReference>
<dbReference type="EMBL" id="SJPU01000005">
    <property type="protein sequence ID" value="TWU09952.1"/>
    <property type="molecule type" value="Genomic_DNA"/>
</dbReference>
<dbReference type="RefSeq" id="WP_146409742.1">
    <property type="nucleotide sequence ID" value="NZ_SJPU01000005.1"/>
</dbReference>
<dbReference type="AlphaFoldDB" id="A0A5C6BDY8"/>
<dbReference type="Gene3D" id="1.10.3540.10">
    <property type="entry name" value="uncharacterized protein from magnetospirillum magneticum domain"/>
    <property type="match status" value="1"/>
</dbReference>
<dbReference type="Proteomes" id="UP000319908">
    <property type="component" value="Unassembled WGS sequence"/>
</dbReference>
<evidence type="ECO:0000313" key="2">
    <source>
        <dbReference type="Proteomes" id="UP000319908"/>
    </source>
</evidence>
<sequence>MRYRADITAGSLKVAESRVIADLLLKQADDAAWKSAMGRDNLLQARSPATARRLSRMIRNRLETMTPDLWKLVRDGNSTAATHACLAAAVKHSELLADFLELVVKEQYRIFADKLTYQLWDDFIADCQNRDAELPDWSESTIKRLRSSVFQILQQAGYIDSTKSLRLQTVHIADEVVRYLTNNDEGSVLRCIQVAP</sequence>
<reference evidence="1 2" key="1">
    <citation type="journal article" date="2020" name="Antonie Van Leeuwenhoek">
        <title>Rhodopirellula heiligendammensis sp. nov., Rhodopirellula pilleata sp. nov., and Rhodopirellula solitaria sp. nov. isolated from natural or artificial marine surfaces in Northern Germany and California, USA, and emended description of the genus Rhodopirellula.</title>
        <authorList>
            <person name="Kallscheuer N."/>
            <person name="Wiegand S."/>
            <person name="Jogler M."/>
            <person name="Boedeker C."/>
            <person name="Peeters S.H."/>
            <person name="Rast P."/>
            <person name="Heuer A."/>
            <person name="Jetten M.S.M."/>
            <person name="Rohde M."/>
            <person name="Jogler C."/>
        </authorList>
    </citation>
    <scope>NUCLEOTIDE SEQUENCE [LARGE SCALE GENOMIC DNA]</scope>
    <source>
        <strain evidence="1 2">Poly21</strain>
    </source>
</reference>
<name>A0A5C6BDY8_9BACT</name>